<evidence type="ECO:0000313" key="4">
    <source>
        <dbReference type="Proteomes" id="UP000004477"/>
    </source>
</evidence>
<accession>D1PFB7</accession>
<dbReference type="PaxDb" id="537011-PREVCOP_05924"/>
<dbReference type="PANTHER" id="PTHR37023:SF1">
    <property type="entry name" value="ISSOD25 TRANSPOSASE TNPA_ISSOD25"/>
    <property type="match status" value="1"/>
</dbReference>
<feature type="domain" description="Transposase zinc-binding" evidence="2">
    <location>
        <begin position="10"/>
        <end position="99"/>
    </location>
</feature>
<dbReference type="InterPro" id="IPR007069">
    <property type="entry name" value="Transposase_32"/>
</dbReference>
<dbReference type="HOGENOM" id="CLU_038153_1_0_10"/>
<dbReference type="InterPro" id="IPR054832">
    <property type="entry name" value="transpos_IS91"/>
</dbReference>
<name>D1PFB7_9BACT</name>
<dbReference type="Proteomes" id="UP000004477">
    <property type="component" value="Unassembled WGS sequence"/>
</dbReference>
<dbReference type="STRING" id="537011.PREVCOP_05924"/>
<dbReference type="GeneID" id="69850350"/>
<protein>
    <submittedName>
        <fullName evidence="3">Transposase</fullName>
    </submittedName>
</protein>
<sequence>MRTRFDIGQIIRDHGEKFLSAHNVVTPVRKAFGHIAICRTSALGGHVEVCPECGEIKVSYNSCRDRHCPKCQNKEREQWITFRREEIIPTKYFHVVFTVPDCLHPIAMSNQAAFYDCMFKAAWATIHDFAGDKGLRTGMTAILHTWGSNLFYHPHIHCIVPGGGIDKLGVWHHLNGCEKSDFLFPVHGMSDKFRGRFMALLTRRLKEEGFVIANYIRKQCFDKDWVVYSRPPAKGVNQVLDYIARYAYRVAITNSRILDVTDSNVSYDYKDYRKGGKHRVMTMEIDKFLSLLSLHVLPDRFVRIRHYGVLSPCSREALRNVQQQLDVPPVPKERTKKSYLEICQEKGWEIGVCKGCHCQRIIIRIINPAPRAPPFLLMRMGN</sequence>
<organism evidence="3 4">
    <name type="scientific">Segatella copri DSM 18205</name>
    <dbReference type="NCBI Taxonomy" id="537011"/>
    <lineage>
        <taxon>Bacteria</taxon>
        <taxon>Pseudomonadati</taxon>
        <taxon>Bacteroidota</taxon>
        <taxon>Bacteroidia</taxon>
        <taxon>Bacteroidales</taxon>
        <taxon>Prevotellaceae</taxon>
        <taxon>Segatella</taxon>
    </lineage>
</organism>
<dbReference type="PANTHER" id="PTHR37023">
    <property type="entry name" value="TRANSPOSASE"/>
    <property type="match status" value="1"/>
</dbReference>
<feature type="domain" description="Transposase IS801/IS1294" evidence="1">
    <location>
        <begin position="138"/>
        <end position="314"/>
    </location>
</feature>
<dbReference type="EMBL" id="ACBX02000035">
    <property type="protein sequence ID" value="EFB34490.1"/>
    <property type="molecule type" value="Genomic_DNA"/>
</dbReference>
<dbReference type="AlphaFoldDB" id="D1PFB7"/>
<dbReference type="GO" id="GO:0006313">
    <property type="term" value="P:DNA transposition"/>
    <property type="evidence" value="ECO:0007669"/>
    <property type="project" value="InterPro"/>
</dbReference>
<comment type="caution">
    <text evidence="3">The sequence shown here is derived from an EMBL/GenBank/DDBJ whole genome shotgun (WGS) entry which is preliminary data.</text>
</comment>
<dbReference type="NCBIfam" id="NF033538">
    <property type="entry name" value="transpos_IS91"/>
    <property type="match status" value="1"/>
</dbReference>
<evidence type="ECO:0000313" key="3">
    <source>
        <dbReference type="EMBL" id="EFB34490.1"/>
    </source>
</evidence>
<evidence type="ECO:0000259" key="2">
    <source>
        <dbReference type="Pfam" id="PF14319"/>
    </source>
</evidence>
<evidence type="ECO:0000259" key="1">
    <source>
        <dbReference type="Pfam" id="PF04986"/>
    </source>
</evidence>
<dbReference type="InterPro" id="IPR026889">
    <property type="entry name" value="Zn_Tnp"/>
</dbReference>
<gene>
    <name evidence="3" type="ORF">PREVCOP_05924</name>
</gene>
<proteinExistence type="predicted"/>
<keyword evidence="4" id="KW-1185">Reference proteome</keyword>
<dbReference type="OrthoDB" id="9791273at2"/>
<dbReference type="Pfam" id="PF14319">
    <property type="entry name" value="Zn_Tnp_IS91"/>
    <property type="match status" value="1"/>
</dbReference>
<dbReference type="GO" id="GO:0003677">
    <property type="term" value="F:DNA binding"/>
    <property type="evidence" value="ECO:0007669"/>
    <property type="project" value="InterPro"/>
</dbReference>
<dbReference type="Pfam" id="PF04986">
    <property type="entry name" value="Y2_Tnp"/>
    <property type="match status" value="1"/>
</dbReference>
<dbReference type="RefSeq" id="WP_006848606.1">
    <property type="nucleotide sequence ID" value="NZ_CP085933.1"/>
</dbReference>
<reference evidence="3" key="1">
    <citation type="submission" date="2009-11" db="EMBL/GenBank/DDBJ databases">
        <authorList>
            <person name="Weinstock G."/>
            <person name="Sodergren E."/>
            <person name="Clifton S."/>
            <person name="Fulton L."/>
            <person name="Fulton B."/>
            <person name="Courtney L."/>
            <person name="Fronick C."/>
            <person name="Harrison M."/>
            <person name="Strong C."/>
            <person name="Farmer C."/>
            <person name="Delahaunty K."/>
            <person name="Markovic C."/>
            <person name="Hall O."/>
            <person name="Minx P."/>
            <person name="Tomlinson C."/>
            <person name="Mitreva M."/>
            <person name="Nelson J."/>
            <person name="Hou S."/>
            <person name="Wollam A."/>
            <person name="Pepin K.H."/>
            <person name="Johnson M."/>
            <person name="Bhonagiri V."/>
            <person name="Nash W.E."/>
            <person name="Warren W."/>
            <person name="Chinwalla A."/>
            <person name="Mardis E.R."/>
            <person name="Wilson R.K."/>
        </authorList>
    </citation>
    <scope>NUCLEOTIDE SEQUENCE [LARGE SCALE GENOMIC DNA]</scope>
    <source>
        <strain evidence="3">DSM 18205</strain>
    </source>
</reference>
<dbReference type="GO" id="GO:0004803">
    <property type="term" value="F:transposase activity"/>
    <property type="evidence" value="ECO:0007669"/>
    <property type="project" value="InterPro"/>
</dbReference>